<dbReference type="VEuPathDB" id="FungiDB:PSTT_10853"/>
<name>A0A2S4V2U8_9BASI</name>
<keyword evidence="2" id="KW-1185">Reference proteome</keyword>
<dbReference type="VEuPathDB" id="FungiDB:PSHT_03973"/>
<accession>A0A2S4V2U8</accession>
<evidence type="ECO:0008006" key="3">
    <source>
        <dbReference type="Google" id="ProtNLM"/>
    </source>
</evidence>
<dbReference type="AlphaFoldDB" id="A0A2S4V2U8"/>
<evidence type="ECO:0000313" key="1">
    <source>
        <dbReference type="EMBL" id="POW03800.1"/>
    </source>
</evidence>
<dbReference type="EMBL" id="PKSL01000120">
    <property type="protein sequence ID" value="POW03800.1"/>
    <property type="molecule type" value="Genomic_DNA"/>
</dbReference>
<protein>
    <recommendedName>
        <fullName evidence="3">Secreted protein</fullName>
    </recommendedName>
</protein>
<dbReference type="Proteomes" id="UP000239156">
    <property type="component" value="Unassembled WGS sequence"/>
</dbReference>
<feature type="non-terminal residue" evidence="1">
    <location>
        <position position="206"/>
    </location>
</feature>
<reference evidence="1" key="1">
    <citation type="submission" date="2017-12" db="EMBL/GenBank/DDBJ databases">
        <title>Gene loss provides genomic basis for host adaptation in cereal stripe rust fungi.</title>
        <authorList>
            <person name="Xia C."/>
        </authorList>
    </citation>
    <scope>NUCLEOTIDE SEQUENCE [LARGE SCALE GENOMIC DNA]</scope>
    <source>
        <strain evidence="1">93-210</strain>
    </source>
</reference>
<gene>
    <name evidence="1" type="ORF">PSTT_10853</name>
</gene>
<organism evidence="1 2">
    <name type="scientific">Puccinia striiformis</name>
    <dbReference type="NCBI Taxonomy" id="27350"/>
    <lineage>
        <taxon>Eukaryota</taxon>
        <taxon>Fungi</taxon>
        <taxon>Dikarya</taxon>
        <taxon>Basidiomycota</taxon>
        <taxon>Pucciniomycotina</taxon>
        <taxon>Pucciniomycetes</taxon>
        <taxon>Pucciniales</taxon>
        <taxon>Pucciniaceae</taxon>
        <taxon>Puccinia</taxon>
    </lineage>
</organism>
<feature type="non-terminal residue" evidence="1">
    <location>
        <position position="1"/>
    </location>
</feature>
<proteinExistence type="predicted"/>
<evidence type="ECO:0000313" key="2">
    <source>
        <dbReference type="Proteomes" id="UP000239156"/>
    </source>
</evidence>
<comment type="caution">
    <text evidence="1">The sequence shown here is derived from an EMBL/GenBank/DDBJ whole genome shotgun (WGS) entry which is preliminary data.</text>
</comment>
<sequence>SKARPISPSTSYHKVSSISDLLLPTTTELYVSRLSIKDLVTMKIVILLFSMTNLVYAGAGSHQALTKRASYPTGVMKTLTCPKTNQPALTCLTTDLDSWPTKDITCQHNIRLDALQKVANAIKSETSPPQPESMPPPNLRAACKDKTVYRSIHGDVHTFYTMEINCDCQNGVEPQCQNAVKQTAAACNFGKIVYCGVSVGGTVCSE</sequence>